<evidence type="ECO:0000256" key="1">
    <source>
        <dbReference type="SAM" id="Phobius"/>
    </source>
</evidence>
<feature type="transmembrane region" description="Helical" evidence="1">
    <location>
        <begin position="56"/>
        <end position="81"/>
    </location>
</feature>
<dbReference type="Gramene" id="Bra015620.1">
    <property type="protein sequence ID" value="Bra015620.1-P"/>
    <property type="gene ID" value="Bra015620"/>
</dbReference>
<evidence type="ECO:0000313" key="3">
    <source>
        <dbReference type="Proteomes" id="UP000011750"/>
    </source>
</evidence>
<reference evidence="2" key="3">
    <citation type="submission" date="2023-03" db="UniProtKB">
        <authorList>
            <consortium name="EnsemblPlants"/>
        </authorList>
    </citation>
    <scope>IDENTIFICATION</scope>
    <source>
        <strain evidence="2">cv. Chiifu-401-42</strain>
    </source>
</reference>
<proteinExistence type="predicted"/>
<dbReference type="AlphaFoldDB" id="M4DGJ5"/>
<keyword evidence="1" id="KW-0472">Membrane</keyword>
<name>M4DGJ5_BRACM</name>
<sequence>MVEVSEKEGMTPHEGFRRFSPFSGGRRVPFKATAGPPLVFFFSFTCLLRLSPSFVLVFFGFLNFVVGFLFGLDLDLSLAYGSGRRVLQRLRTASAPQRLCVFGIGGALADKVFQLDAYRVECWSMVTARFLSFLSLLPAGDLWWARVSVTVLGLPDSGMLSKRFLVISYGVVDPACLAERQLDIRPALSPAVCLRRVSYLAVRSLYMRFRFNGCNGHGGVDWRRQSSGRFSERRHRR</sequence>
<dbReference type="Proteomes" id="UP000011750">
    <property type="component" value="Chromosome A10"/>
</dbReference>
<keyword evidence="3" id="KW-1185">Reference proteome</keyword>
<evidence type="ECO:0000313" key="2">
    <source>
        <dbReference type="EnsemblPlants" id="Bra015620.1-P"/>
    </source>
</evidence>
<keyword evidence="1" id="KW-1133">Transmembrane helix</keyword>
<keyword evidence="1" id="KW-0812">Transmembrane</keyword>
<reference evidence="2 3" key="2">
    <citation type="journal article" date="2018" name="Hortic Res">
        <title>Improved Brassica rapa reference genome by single-molecule sequencing and chromosome conformation capture technologies.</title>
        <authorList>
            <person name="Zhang L."/>
            <person name="Cai X."/>
            <person name="Wu J."/>
            <person name="Liu M."/>
            <person name="Grob S."/>
            <person name="Cheng F."/>
            <person name="Liang J."/>
            <person name="Cai C."/>
            <person name="Liu Z."/>
            <person name="Liu B."/>
            <person name="Wang F."/>
            <person name="Li S."/>
            <person name="Liu F."/>
            <person name="Li X."/>
            <person name="Cheng L."/>
            <person name="Yang W."/>
            <person name="Li M.H."/>
            <person name="Grossniklaus U."/>
            <person name="Zheng H."/>
            <person name="Wang X."/>
        </authorList>
    </citation>
    <scope>NUCLEOTIDE SEQUENCE [LARGE SCALE GENOMIC DNA]</scope>
    <source>
        <strain evidence="2 3">cv. Chiifu-401-42</strain>
    </source>
</reference>
<accession>M4DGJ5</accession>
<reference evidence="2 3" key="1">
    <citation type="journal article" date="2011" name="Nat. Genet.">
        <title>The genome of the mesopolyploid crop species Brassica rapa.</title>
        <authorList>
            <consortium name="Brassica rapa Genome Sequencing Project Consortium"/>
            <person name="Wang X."/>
            <person name="Wang H."/>
            <person name="Wang J."/>
            <person name="Sun R."/>
            <person name="Wu J."/>
            <person name="Liu S."/>
            <person name="Bai Y."/>
            <person name="Mun J.H."/>
            <person name="Bancroft I."/>
            <person name="Cheng F."/>
            <person name="Huang S."/>
            <person name="Li X."/>
            <person name="Hua W."/>
            <person name="Wang J."/>
            <person name="Wang X."/>
            <person name="Freeling M."/>
            <person name="Pires J.C."/>
            <person name="Paterson A.H."/>
            <person name="Chalhoub B."/>
            <person name="Wang B."/>
            <person name="Hayward A."/>
            <person name="Sharpe A.G."/>
            <person name="Park B.S."/>
            <person name="Weisshaar B."/>
            <person name="Liu B."/>
            <person name="Li B."/>
            <person name="Liu B."/>
            <person name="Tong C."/>
            <person name="Song C."/>
            <person name="Duran C."/>
            <person name="Peng C."/>
            <person name="Geng C."/>
            <person name="Koh C."/>
            <person name="Lin C."/>
            <person name="Edwards D."/>
            <person name="Mu D."/>
            <person name="Shen D."/>
            <person name="Soumpourou E."/>
            <person name="Li F."/>
            <person name="Fraser F."/>
            <person name="Conant G."/>
            <person name="Lassalle G."/>
            <person name="King G.J."/>
            <person name="Bonnema G."/>
            <person name="Tang H."/>
            <person name="Wang H."/>
            <person name="Belcram H."/>
            <person name="Zhou H."/>
            <person name="Hirakawa H."/>
            <person name="Abe H."/>
            <person name="Guo H."/>
            <person name="Wang H."/>
            <person name="Jin H."/>
            <person name="Parkin I.A."/>
            <person name="Batley J."/>
            <person name="Kim J.S."/>
            <person name="Just J."/>
            <person name="Li J."/>
            <person name="Xu J."/>
            <person name="Deng J."/>
            <person name="Kim J.A."/>
            <person name="Li J."/>
            <person name="Yu J."/>
            <person name="Meng J."/>
            <person name="Wang J."/>
            <person name="Min J."/>
            <person name="Poulain J."/>
            <person name="Wang J."/>
            <person name="Hatakeyama K."/>
            <person name="Wu K."/>
            <person name="Wang L."/>
            <person name="Fang L."/>
            <person name="Trick M."/>
            <person name="Links M.G."/>
            <person name="Zhao M."/>
            <person name="Jin M."/>
            <person name="Ramchiary N."/>
            <person name="Drou N."/>
            <person name="Berkman P.J."/>
            <person name="Cai Q."/>
            <person name="Huang Q."/>
            <person name="Li R."/>
            <person name="Tabata S."/>
            <person name="Cheng S."/>
            <person name="Zhang S."/>
            <person name="Zhang S."/>
            <person name="Huang S."/>
            <person name="Sato S."/>
            <person name="Sun S."/>
            <person name="Kwon S.J."/>
            <person name="Choi S.R."/>
            <person name="Lee T.H."/>
            <person name="Fan W."/>
            <person name="Zhao X."/>
            <person name="Tan X."/>
            <person name="Xu X."/>
            <person name="Wang Y."/>
            <person name="Qiu Y."/>
            <person name="Yin Y."/>
            <person name="Li Y."/>
            <person name="Du Y."/>
            <person name="Liao Y."/>
            <person name="Lim Y."/>
            <person name="Narusaka Y."/>
            <person name="Wang Y."/>
            <person name="Wang Z."/>
            <person name="Li Z."/>
            <person name="Wang Z."/>
            <person name="Xiong Z."/>
            <person name="Zhang Z."/>
        </authorList>
    </citation>
    <scope>NUCLEOTIDE SEQUENCE [LARGE SCALE GENOMIC DNA]</scope>
    <source>
        <strain evidence="2 3">cv. Chiifu-401-42</strain>
    </source>
</reference>
<dbReference type="InParanoid" id="M4DGJ5"/>
<dbReference type="EnsemblPlants" id="Bra015620.1">
    <property type="protein sequence ID" value="Bra015620.1-P"/>
    <property type="gene ID" value="Bra015620"/>
</dbReference>
<dbReference type="HOGENOM" id="CLU_1172133_0_0_1"/>
<protein>
    <submittedName>
        <fullName evidence="2">Uncharacterized protein</fullName>
    </submittedName>
</protein>
<organism evidence="2 3">
    <name type="scientific">Brassica campestris</name>
    <name type="common">Field mustard</name>
    <dbReference type="NCBI Taxonomy" id="3711"/>
    <lineage>
        <taxon>Eukaryota</taxon>
        <taxon>Viridiplantae</taxon>
        <taxon>Streptophyta</taxon>
        <taxon>Embryophyta</taxon>
        <taxon>Tracheophyta</taxon>
        <taxon>Spermatophyta</taxon>
        <taxon>Magnoliopsida</taxon>
        <taxon>eudicotyledons</taxon>
        <taxon>Gunneridae</taxon>
        <taxon>Pentapetalae</taxon>
        <taxon>rosids</taxon>
        <taxon>malvids</taxon>
        <taxon>Brassicales</taxon>
        <taxon>Brassicaceae</taxon>
        <taxon>Brassiceae</taxon>
        <taxon>Brassica</taxon>
    </lineage>
</organism>